<evidence type="ECO:0000259" key="5">
    <source>
        <dbReference type="PROSITE" id="PS50222"/>
    </source>
</evidence>
<feature type="domain" description="EF-hand" evidence="5">
    <location>
        <begin position="199"/>
        <end position="222"/>
    </location>
</feature>
<dbReference type="GO" id="GO:0005509">
    <property type="term" value="F:calcium ion binding"/>
    <property type="evidence" value="ECO:0007669"/>
    <property type="project" value="InterPro"/>
</dbReference>
<dbReference type="SMART" id="SM00054">
    <property type="entry name" value="EFh"/>
    <property type="match status" value="4"/>
</dbReference>
<dbReference type="CDD" id="cd00051">
    <property type="entry name" value="EFh"/>
    <property type="match status" value="2"/>
</dbReference>
<keyword evidence="7" id="KW-1185">Reference proteome</keyword>
<dbReference type="PROSITE" id="PS00018">
    <property type="entry name" value="EF_HAND_1"/>
    <property type="match status" value="4"/>
</dbReference>
<dbReference type="AlphaFoldDB" id="A0A176W3T2"/>
<keyword evidence="1" id="KW-0479">Metal-binding</keyword>
<proteinExistence type="predicted"/>
<comment type="caution">
    <text evidence="6">The sequence shown here is derived from an EMBL/GenBank/DDBJ whole genome shotgun (WGS) entry which is preliminary data.</text>
</comment>
<dbReference type="PROSITE" id="PS50222">
    <property type="entry name" value="EF_HAND_2"/>
    <property type="match status" value="4"/>
</dbReference>
<dbReference type="InterPro" id="IPR018247">
    <property type="entry name" value="EF_Hand_1_Ca_BS"/>
</dbReference>
<dbReference type="FunFam" id="1.10.238.10:FF:000003">
    <property type="entry name" value="Calmodulin A"/>
    <property type="match status" value="1"/>
</dbReference>
<evidence type="ECO:0000256" key="2">
    <source>
        <dbReference type="ARBA" id="ARBA00022737"/>
    </source>
</evidence>
<feature type="domain" description="EF-hand" evidence="5">
    <location>
        <begin position="150"/>
        <end position="185"/>
    </location>
</feature>
<evidence type="ECO:0000256" key="3">
    <source>
        <dbReference type="ARBA" id="ARBA00022837"/>
    </source>
</evidence>
<name>A0A176W3T2_MARPO</name>
<dbReference type="InterPro" id="IPR002048">
    <property type="entry name" value="EF_hand_dom"/>
</dbReference>
<feature type="compositionally biased region" description="Low complexity" evidence="4">
    <location>
        <begin position="30"/>
        <end position="57"/>
    </location>
</feature>
<dbReference type="Gene3D" id="1.10.238.10">
    <property type="entry name" value="EF-hand"/>
    <property type="match status" value="2"/>
</dbReference>
<sequence>MKLSKLFSKNRRPSSPKNANPFALYLSADPSTRPVKPPSTSSKSSPHLSSQPSELSSADQKRPVIAQLFELEHQDLVEAFKIIDTDGNGKITEQELRLMWKRLGKRISDQELRLMIEEADLNGDGVIDLQEFVAFHSQQLPHPDVVDPATRAEDIRLTFKVCDSDRDGLISASDMHKVMRRLGKSKATLYECSAMVTCVDSDGDGLITFSEFEKLMRSRIFAQSGVSVTPRLVHNVHLKLSGAFGIP</sequence>
<evidence type="ECO:0000256" key="1">
    <source>
        <dbReference type="ARBA" id="ARBA00022723"/>
    </source>
</evidence>
<dbReference type="PANTHER" id="PTHR10891">
    <property type="entry name" value="EF-HAND CALCIUM-BINDING DOMAIN CONTAINING PROTEIN"/>
    <property type="match status" value="1"/>
</dbReference>
<protein>
    <recommendedName>
        <fullName evidence="5">EF-hand domain-containing protein</fullName>
    </recommendedName>
</protein>
<dbReference type="InterPro" id="IPR039647">
    <property type="entry name" value="EF_hand_pair_protein_CML-like"/>
</dbReference>
<organism evidence="6 7">
    <name type="scientific">Marchantia polymorpha subsp. ruderalis</name>
    <dbReference type="NCBI Taxonomy" id="1480154"/>
    <lineage>
        <taxon>Eukaryota</taxon>
        <taxon>Viridiplantae</taxon>
        <taxon>Streptophyta</taxon>
        <taxon>Embryophyta</taxon>
        <taxon>Marchantiophyta</taxon>
        <taxon>Marchantiopsida</taxon>
        <taxon>Marchantiidae</taxon>
        <taxon>Marchantiales</taxon>
        <taxon>Marchantiaceae</taxon>
        <taxon>Marchantia</taxon>
    </lineage>
</organism>
<gene>
    <name evidence="6" type="ORF">AXG93_4363s1060</name>
</gene>
<keyword evidence="2" id="KW-0677">Repeat</keyword>
<dbReference type="EMBL" id="LVLJ01001943">
    <property type="protein sequence ID" value="OAE27293.1"/>
    <property type="molecule type" value="Genomic_DNA"/>
</dbReference>
<evidence type="ECO:0000313" key="6">
    <source>
        <dbReference type="EMBL" id="OAE27293.1"/>
    </source>
</evidence>
<evidence type="ECO:0000256" key="4">
    <source>
        <dbReference type="SAM" id="MobiDB-lite"/>
    </source>
</evidence>
<dbReference type="InterPro" id="IPR011992">
    <property type="entry name" value="EF-hand-dom_pair"/>
</dbReference>
<keyword evidence="3" id="KW-0106">Calcium</keyword>
<feature type="domain" description="EF-hand" evidence="5">
    <location>
        <begin position="107"/>
        <end position="142"/>
    </location>
</feature>
<evidence type="ECO:0000313" key="7">
    <source>
        <dbReference type="Proteomes" id="UP000077202"/>
    </source>
</evidence>
<accession>A0A176W3T2</accession>
<feature type="domain" description="EF-hand" evidence="5">
    <location>
        <begin position="71"/>
        <end position="106"/>
    </location>
</feature>
<feature type="region of interest" description="Disordered" evidence="4">
    <location>
        <begin position="1"/>
        <end position="59"/>
    </location>
</feature>
<dbReference type="Pfam" id="PF13499">
    <property type="entry name" value="EF-hand_7"/>
    <property type="match status" value="2"/>
</dbReference>
<reference evidence="6" key="1">
    <citation type="submission" date="2016-03" db="EMBL/GenBank/DDBJ databases">
        <title>Mechanisms controlling the formation of the plant cell surface in tip-growing cells are functionally conserved among land plants.</title>
        <authorList>
            <person name="Honkanen S."/>
            <person name="Jones V.A."/>
            <person name="Morieri G."/>
            <person name="Champion C."/>
            <person name="Hetherington A.J."/>
            <person name="Kelly S."/>
            <person name="Saint-Marcoux D."/>
            <person name="Proust H."/>
            <person name="Prescott H."/>
            <person name="Dolan L."/>
        </authorList>
    </citation>
    <scope>NUCLEOTIDE SEQUENCE [LARGE SCALE GENOMIC DNA]</scope>
    <source>
        <tissue evidence="6">Whole gametophyte</tissue>
    </source>
</reference>
<dbReference type="SUPFAM" id="SSF47473">
    <property type="entry name" value="EF-hand"/>
    <property type="match status" value="1"/>
</dbReference>
<dbReference type="FunFam" id="1.10.238.10:FF:000001">
    <property type="entry name" value="Calmodulin 1"/>
    <property type="match status" value="1"/>
</dbReference>
<dbReference type="Proteomes" id="UP000077202">
    <property type="component" value="Unassembled WGS sequence"/>
</dbReference>